<gene>
    <name evidence="1" type="ORF">TCLT_LOCUS6857</name>
</gene>
<keyword evidence="2" id="KW-1185">Reference proteome</keyword>
<dbReference type="AlphaFoldDB" id="A0A0N5D1X5"/>
<organism evidence="3">
    <name type="scientific">Thelazia callipaeda</name>
    <name type="common">Oriental eyeworm</name>
    <name type="synonym">Parasitic nematode</name>
    <dbReference type="NCBI Taxonomy" id="103827"/>
    <lineage>
        <taxon>Eukaryota</taxon>
        <taxon>Metazoa</taxon>
        <taxon>Ecdysozoa</taxon>
        <taxon>Nematoda</taxon>
        <taxon>Chromadorea</taxon>
        <taxon>Rhabditida</taxon>
        <taxon>Spirurina</taxon>
        <taxon>Spiruromorpha</taxon>
        <taxon>Thelazioidea</taxon>
        <taxon>Thelaziidae</taxon>
        <taxon>Thelazia</taxon>
    </lineage>
</organism>
<dbReference type="EMBL" id="UYYF01004452">
    <property type="protein sequence ID" value="VDN04257.1"/>
    <property type="molecule type" value="Genomic_DNA"/>
</dbReference>
<reference evidence="3" key="1">
    <citation type="submission" date="2017-02" db="UniProtKB">
        <authorList>
            <consortium name="WormBaseParasite"/>
        </authorList>
    </citation>
    <scope>IDENTIFICATION</scope>
</reference>
<evidence type="ECO:0000313" key="1">
    <source>
        <dbReference type="EMBL" id="VDN04257.1"/>
    </source>
</evidence>
<dbReference type="OrthoDB" id="5876058at2759"/>
<protein>
    <submittedName>
        <fullName evidence="3">HAUS6_N domain-containing protein</fullName>
    </submittedName>
</protein>
<dbReference type="OMA" id="EYIARCW"/>
<name>A0A0N5D1X5_THECL</name>
<dbReference type="Proteomes" id="UP000276776">
    <property type="component" value="Unassembled WGS sequence"/>
</dbReference>
<accession>A0A0N5D1X5</accession>
<proteinExistence type="predicted"/>
<evidence type="ECO:0000313" key="3">
    <source>
        <dbReference type="WBParaSite" id="TCLT_0000686801-mRNA-1"/>
    </source>
</evidence>
<reference evidence="1 2" key="2">
    <citation type="submission" date="2018-11" db="EMBL/GenBank/DDBJ databases">
        <authorList>
            <consortium name="Pathogen Informatics"/>
        </authorList>
    </citation>
    <scope>NUCLEOTIDE SEQUENCE [LARGE SCALE GENOMIC DNA]</scope>
</reference>
<sequence length="584" mass="66934">MSTTEVTLAITRLKSFLKNFEQTSSLKQSVDFARLTAAYYLGFPLFTSKIPGSLPSLYEWPKSVAVLQRNDIAKTISSVCDERLPPMLLWRCNHRIEAIYYSDHFRDFKSQALLRFLEEHISGIGFLQEFCESRIDTAFKELDRITEKTDEEVLQNLQFSWNKLADSLLQMDAITETSSAKLLHNKILCKMFNINATMPLFVDSSIVLPRLPVYIRSSHLNAGIEHSSYAQLWILIQSYAYLLSAANVLLPCIQYFYWSFIKFNSKYEIPNSAMVKAEYISHFWSYPTYNTDEHLIAMNLKLRPSDFVCTTNCSKQNKAISSRKSAHLTDLDANTCCYSVSDITSRNVHVTNKHEILRNSKINHEDPSSIDKIDLWGQLNDAYQKVNNLIGEVEKEIKETSRYVRNLLKSKKKEFTKSEQNLSNMVEYNVNSVSTDQSVESDSTENGAFINNDQFLLDSNREPESHPEIEKLDFSLLSPQPFVRNPFVKKAESEVTMDSSCSTNTLSALPAWLKLLPTKHKNFLLSLAPDINQIEDSIKSSTDSEVQLLQMETPKVKQEKNQIPPKDLKFEFITTIASNPLYNL</sequence>
<dbReference type="WBParaSite" id="TCLT_0000686801-mRNA-1">
    <property type="protein sequence ID" value="TCLT_0000686801-mRNA-1"/>
    <property type="gene ID" value="TCLT_0000686801"/>
</dbReference>
<evidence type="ECO:0000313" key="2">
    <source>
        <dbReference type="Proteomes" id="UP000276776"/>
    </source>
</evidence>